<dbReference type="VEuPathDB" id="VectorBase:GPPI007385"/>
<keyword evidence="2" id="KW-1185">Reference proteome</keyword>
<evidence type="ECO:0000313" key="1">
    <source>
        <dbReference type="EnsemblMetazoa" id="GPPI007385-PA"/>
    </source>
</evidence>
<dbReference type="Pfam" id="PF10712">
    <property type="entry name" value="NAD-GH"/>
    <property type="match status" value="1"/>
</dbReference>
<dbReference type="AlphaFoldDB" id="A0A1B0ASV2"/>
<organism evidence="1 2">
    <name type="scientific">Glossina palpalis gambiensis</name>
    <dbReference type="NCBI Taxonomy" id="67801"/>
    <lineage>
        <taxon>Eukaryota</taxon>
        <taxon>Metazoa</taxon>
        <taxon>Ecdysozoa</taxon>
        <taxon>Arthropoda</taxon>
        <taxon>Hexapoda</taxon>
        <taxon>Insecta</taxon>
        <taxon>Pterygota</taxon>
        <taxon>Neoptera</taxon>
        <taxon>Endopterygota</taxon>
        <taxon>Diptera</taxon>
        <taxon>Brachycera</taxon>
        <taxon>Muscomorpha</taxon>
        <taxon>Hippoboscoidea</taxon>
        <taxon>Glossinidae</taxon>
        <taxon>Glossina</taxon>
    </lineage>
</organism>
<reference evidence="2" key="1">
    <citation type="submission" date="2015-01" db="EMBL/GenBank/DDBJ databases">
        <authorList>
            <person name="Aksoy S."/>
            <person name="Warren W."/>
            <person name="Wilson R.K."/>
        </authorList>
    </citation>
    <scope>NUCLEOTIDE SEQUENCE [LARGE SCALE GENOMIC DNA]</scope>
    <source>
        <strain evidence="2">IAEA</strain>
    </source>
</reference>
<dbReference type="Proteomes" id="UP000092460">
    <property type="component" value="Unassembled WGS sequence"/>
</dbReference>
<accession>A0A1B0ASV2</accession>
<dbReference type="EMBL" id="JXJN01003013">
    <property type="status" value="NOT_ANNOTATED_CDS"/>
    <property type="molecule type" value="Genomic_DNA"/>
</dbReference>
<protein>
    <submittedName>
        <fullName evidence="1">Uncharacterized protein</fullName>
    </submittedName>
</protein>
<dbReference type="EnsemblMetazoa" id="GPPI007385-RA">
    <property type="protein sequence ID" value="GPPI007385-PA"/>
    <property type="gene ID" value="GPPI007385"/>
</dbReference>
<dbReference type="InterPro" id="IPR019651">
    <property type="entry name" value="Glutamate_DH_NAD-spec"/>
</dbReference>
<proteinExistence type="predicted"/>
<name>A0A1B0ASV2_9MUSC</name>
<evidence type="ECO:0000313" key="2">
    <source>
        <dbReference type="Proteomes" id="UP000092460"/>
    </source>
</evidence>
<reference evidence="1" key="2">
    <citation type="submission" date="2020-05" db="UniProtKB">
        <authorList>
            <consortium name="EnsemblMetazoa"/>
        </authorList>
    </citation>
    <scope>IDENTIFICATION</scope>
    <source>
        <strain evidence="1">IAEA</strain>
    </source>
</reference>
<sequence length="226" mass="25059">CHWRRFQSLPQSEVYHVARVECQLNRIYPIDDCLLSLDVRLQAVEKICDFLVGITVLRGINFVITPPTVSIPKVSGLTSSKTIASVSCSPDRTPACIRVEPPTKTISCTSFLFISASSKTFCTGFKVERNKSIFNSSNLARVNVSEKSSPSKNDSISKRTCNSSGSWLINDAHDIQAGNDASIFRGLTLSIIKVRWHGNDGSSNRGACVRKVYLKQRSLQKFIIMI</sequence>